<dbReference type="EMBL" id="AWGB01000013">
    <property type="protein sequence ID" value="ESQ92420.1"/>
    <property type="molecule type" value="Genomic_DNA"/>
</dbReference>
<dbReference type="eggNOG" id="COG3668">
    <property type="taxonomic scope" value="Bacteria"/>
</dbReference>
<dbReference type="InterPro" id="IPR007712">
    <property type="entry name" value="RelE/ParE_toxin"/>
</dbReference>
<organism evidence="3 4">
    <name type="scientific">Asticcacaulis benevestitus DSM 16100 = ATCC BAA-896</name>
    <dbReference type="NCBI Taxonomy" id="1121022"/>
    <lineage>
        <taxon>Bacteria</taxon>
        <taxon>Pseudomonadati</taxon>
        <taxon>Pseudomonadota</taxon>
        <taxon>Alphaproteobacteria</taxon>
        <taxon>Caulobacterales</taxon>
        <taxon>Caulobacteraceae</taxon>
        <taxon>Asticcacaulis</taxon>
    </lineage>
</organism>
<accession>V4Q3I5</accession>
<dbReference type="Gene3D" id="3.30.2310.20">
    <property type="entry name" value="RelE-like"/>
    <property type="match status" value="1"/>
</dbReference>
<comment type="similarity">
    <text evidence="1">Belongs to the RelE toxin family.</text>
</comment>
<keyword evidence="2" id="KW-1277">Toxin-antitoxin system</keyword>
<sequence>MTAMHIRWLSVSQRDLVRLYDFLKDVNPRAAARIVQNLVASVRKLPEHPRIGHIIDIHSPRDVRRLLVDDYEVRYEITGDTIVILRIWHMREDR</sequence>
<dbReference type="Pfam" id="PF05016">
    <property type="entry name" value="ParE_toxin"/>
    <property type="match status" value="1"/>
</dbReference>
<evidence type="ECO:0000256" key="1">
    <source>
        <dbReference type="ARBA" id="ARBA00006226"/>
    </source>
</evidence>
<proteinExistence type="inferred from homology"/>
<dbReference type="SUPFAM" id="SSF143011">
    <property type="entry name" value="RelE-like"/>
    <property type="match status" value="1"/>
</dbReference>
<dbReference type="STRING" id="1121022.GCA_000376105_01284"/>
<name>V4Q3I5_9CAUL</name>
<dbReference type="InterPro" id="IPR035093">
    <property type="entry name" value="RelE/ParE_toxin_dom_sf"/>
</dbReference>
<gene>
    <name evidence="3" type="ORF">ABENE_08570</name>
</gene>
<dbReference type="PANTHER" id="PTHR33755">
    <property type="entry name" value="TOXIN PARE1-RELATED"/>
    <property type="match status" value="1"/>
</dbReference>
<dbReference type="RefSeq" id="WP_018080949.1">
    <property type="nucleotide sequence ID" value="NZ_AQWM01000003.1"/>
</dbReference>
<dbReference type="AlphaFoldDB" id="V4Q3I5"/>
<evidence type="ECO:0000313" key="4">
    <source>
        <dbReference type="Proteomes" id="UP000017837"/>
    </source>
</evidence>
<protein>
    <recommendedName>
        <fullName evidence="5">Plasmid stabilization protein</fullName>
    </recommendedName>
</protein>
<dbReference type="PANTHER" id="PTHR33755:SF7">
    <property type="entry name" value="TOXIN MODULE OF TOXIN-ANTITOXIN SYSTEM RELE_STBE FAMILY"/>
    <property type="match status" value="1"/>
</dbReference>
<evidence type="ECO:0000256" key="2">
    <source>
        <dbReference type="ARBA" id="ARBA00022649"/>
    </source>
</evidence>
<evidence type="ECO:0000313" key="3">
    <source>
        <dbReference type="EMBL" id="ESQ92420.1"/>
    </source>
</evidence>
<evidence type="ECO:0008006" key="5">
    <source>
        <dbReference type="Google" id="ProtNLM"/>
    </source>
</evidence>
<dbReference type="PATRIC" id="fig|1121022.4.peg.1724"/>
<keyword evidence="4" id="KW-1185">Reference proteome</keyword>
<reference evidence="3 4" key="1">
    <citation type="journal article" date="2014" name="Nature">
        <title>Sequential evolution of bacterial morphology by co-option of a developmental regulator.</title>
        <authorList>
            <person name="Jiang C."/>
            <person name="Brown P.J."/>
            <person name="Ducret A."/>
            <person name="Brun Y.V."/>
        </authorList>
    </citation>
    <scope>NUCLEOTIDE SEQUENCE [LARGE SCALE GENOMIC DNA]</scope>
    <source>
        <strain evidence="3 4">DSM 16100</strain>
    </source>
</reference>
<dbReference type="Proteomes" id="UP000017837">
    <property type="component" value="Unassembled WGS sequence"/>
</dbReference>
<comment type="caution">
    <text evidence="3">The sequence shown here is derived from an EMBL/GenBank/DDBJ whole genome shotgun (WGS) entry which is preliminary data.</text>
</comment>
<dbReference type="InterPro" id="IPR051803">
    <property type="entry name" value="TA_system_RelE-like_toxin"/>
</dbReference>